<gene>
    <name evidence="12" type="ORF">JJQ90_18415</name>
</gene>
<feature type="modified residue" description="4-aspartylphosphate" evidence="8">
    <location>
        <position position="626"/>
    </location>
</feature>
<protein>
    <recommendedName>
        <fullName evidence="2">histidine kinase</fullName>
        <ecNumber evidence="2">2.7.13.3</ecNumber>
    </recommendedName>
</protein>
<keyword evidence="9" id="KW-0812">Transmembrane</keyword>
<comment type="catalytic activity">
    <reaction evidence="1">
        <text>ATP + protein L-histidine = ADP + protein N-phospho-L-histidine.</text>
        <dbReference type="EC" id="2.7.13.3"/>
    </reaction>
</comment>
<organism evidence="12 13">
    <name type="scientific">Falsiroseomonas oleicola</name>
    <dbReference type="NCBI Taxonomy" id="2801474"/>
    <lineage>
        <taxon>Bacteria</taxon>
        <taxon>Pseudomonadati</taxon>
        <taxon>Pseudomonadota</taxon>
        <taxon>Alphaproteobacteria</taxon>
        <taxon>Acetobacterales</taxon>
        <taxon>Roseomonadaceae</taxon>
        <taxon>Falsiroseomonas</taxon>
    </lineage>
</organism>
<dbReference type="InterPro" id="IPR003594">
    <property type="entry name" value="HATPase_dom"/>
</dbReference>
<dbReference type="EC" id="2.7.13.3" evidence="2"/>
<evidence type="ECO:0000256" key="2">
    <source>
        <dbReference type="ARBA" id="ARBA00012438"/>
    </source>
</evidence>
<dbReference type="CDD" id="cd12914">
    <property type="entry name" value="PDC1_DGC_like"/>
    <property type="match status" value="1"/>
</dbReference>
<evidence type="ECO:0000256" key="9">
    <source>
        <dbReference type="SAM" id="Phobius"/>
    </source>
</evidence>
<proteinExistence type="predicted"/>
<evidence type="ECO:0000313" key="12">
    <source>
        <dbReference type="EMBL" id="MBU8545703.1"/>
    </source>
</evidence>
<dbReference type="SMART" id="SM00448">
    <property type="entry name" value="REC"/>
    <property type="match status" value="1"/>
</dbReference>
<evidence type="ECO:0000256" key="5">
    <source>
        <dbReference type="ARBA" id="ARBA00022777"/>
    </source>
</evidence>
<dbReference type="SMART" id="SM00387">
    <property type="entry name" value="HATPase_c"/>
    <property type="match status" value="1"/>
</dbReference>
<dbReference type="SMART" id="SM00388">
    <property type="entry name" value="HisKA"/>
    <property type="match status" value="1"/>
</dbReference>
<keyword evidence="7" id="KW-0902">Two-component regulatory system</keyword>
<dbReference type="InterPro" id="IPR005467">
    <property type="entry name" value="His_kinase_dom"/>
</dbReference>
<evidence type="ECO:0000256" key="6">
    <source>
        <dbReference type="ARBA" id="ARBA00022840"/>
    </source>
</evidence>
<feature type="domain" description="Response regulatory" evidence="11">
    <location>
        <begin position="576"/>
        <end position="689"/>
    </location>
</feature>
<accession>A0ABS6HAJ9</accession>
<dbReference type="Pfam" id="PF00072">
    <property type="entry name" value="Response_reg"/>
    <property type="match status" value="1"/>
</dbReference>
<keyword evidence="9" id="KW-0472">Membrane</keyword>
<evidence type="ECO:0000256" key="1">
    <source>
        <dbReference type="ARBA" id="ARBA00000085"/>
    </source>
</evidence>
<dbReference type="Pfam" id="PF02518">
    <property type="entry name" value="HATPase_c"/>
    <property type="match status" value="1"/>
</dbReference>
<dbReference type="InterPro" id="IPR003661">
    <property type="entry name" value="HisK_dim/P_dom"/>
</dbReference>
<evidence type="ECO:0000256" key="8">
    <source>
        <dbReference type="PROSITE-ProRule" id="PRU00169"/>
    </source>
</evidence>
<evidence type="ECO:0000256" key="4">
    <source>
        <dbReference type="ARBA" id="ARBA00022741"/>
    </source>
</evidence>
<evidence type="ECO:0000259" key="10">
    <source>
        <dbReference type="PROSITE" id="PS50109"/>
    </source>
</evidence>
<feature type="transmembrane region" description="Helical" evidence="9">
    <location>
        <begin position="254"/>
        <end position="276"/>
    </location>
</feature>
<reference evidence="12 13" key="1">
    <citation type="submission" date="2021-01" db="EMBL/GenBank/DDBJ databases">
        <title>Roseomonas sp. nov, a bacterium isolated from an oil production mixture in Yumen Oilfield.</title>
        <authorList>
            <person name="Wu D."/>
        </authorList>
    </citation>
    <scope>NUCLEOTIDE SEQUENCE [LARGE SCALE GENOMIC DNA]</scope>
    <source>
        <strain evidence="12 13">ROY-5-3</strain>
    </source>
</reference>
<keyword evidence="9" id="KW-1133">Transmembrane helix</keyword>
<sequence>MRLLLALTVVLPLLALVAFAIDQRAQLWQDARRDTEGTLSILYRNMQTLLETHELVLDLVEDQIRDMTDAEIAEGAVSQRLATLVQRLQHTVSLLVQDAEGKVLAASRPFVPGHSNADMDHFIAQVDAPQVHFISDVYTGRVSGARSFAISRRRSLADGSFAGTIHVAISPIAVAQGFRAAMGNLGGVALLVRDDGRVLVRESANADAALASMETAAEYGWMRLDAWRQVAPFPLRVGYFVDLPARKAACWRQLLWTAALTLLVILLLSGAAWMTWRSATDRAEALAELRQEAERRHRAEAGLQEARAMEALGRMARGVAHDFNNLLTVVLGNLETLEESLTDPVLRGMAQRTIGAAEASARLAASLMAYARTQVLRVEAVDAAALMHDLLPVLRDLASPSITLRLEAEPGLPPCLADPAQLQAAVGNLVSNARDAILQTAGLQTAGERRMPGHILISIRRATPPPGAAKLAAGCIGLSVSDNGGGMAPNVLKHAFEPFFTTKPAGSGSGLGLSQVFGVITQLGGTVALHSEAGEGSAVTLYLPMAGTAEAPLPAEAQAAEIQAPEPAPEPAPSARILVVDDQAEIRTMISRMLTMAGYQVVTAAGGREALARMEAEPRFALVLSDVLMPEDIGGVELAGRIRAGWPGTPVLLMSGYTPDVVGTEAAADGFLHKPFTRQALQAEVRQLLARAAGGGRPDDPLNPG</sequence>
<evidence type="ECO:0000256" key="3">
    <source>
        <dbReference type="ARBA" id="ARBA00022679"/>
    </source>
</evidence>
<name>A0ABS6HAJ9_9PROT</name>
<keyword evidence="8" id="KW-0597">Phosphoprotein</keyword>
<evidence type="ECO:0000259" key="11">
    <source>
        <dbReference type="PROSITE" id="PS50110"/>
    </source>
</evidence>
<keyword evidence="5" id="KW-0418">Kinase</keyword>
<keyword evidence="13" id="KW-1185">Reference proteome</keyword>
<dbReference type="CDD" id="cd00156">
    <property type="entry name" value="REC"/>
    <property type="match status" value="1"/>
</dbReference>
<dbReference type="EMBL" id="JAERQM010000005">
    <property type="protein sequence ID" value="MBU8545703.1"/>
    <property type="molecule type" value="Genomic_DNA"/>
</dbReference>
<dbReference type="PROSITE" id="PS50109">
    <property type="entry name" value="HIS_KIN"/>
    <property type="match status" value="1"/>
</dbReference>
<keyword evidence="4" id="KW-0547">Nucleotide-binding</keyword>
<keyword evidence="3" id="KW-0808">Transferase</keyword>
<dbReference type="PANTHER" id="PTHR43065">
    <property type="entry name" value="SENSOR HISTIDINE KINASE"/>
    <property type="match status" value="1"/>
</dbReference>
<dbReference type="InterPro" id="IPR001789">
    <property type="entry name" value="Sig_transdc_resp-reg_receiver"/>
</dbReference>
<evidence type="ECO:0000313" key="13">
    <source>
        <dbReference type="Proteomes" id="UP000689967"/>
    </source>
</evidence>
<dbReference type="PANTHER" id="PTHR43065:SF46">
    <property type="entry name" value="C4-DICARBOXYLATE TRANSPORT SENSOR PROTEIN DCTB"/>
    <property type="match status" value="1"/>
</dbReference>
<dbReference type="RefSeq" id="WP_216877702.1">
    <property type="nucleotide sequence ID" value="NZ_JAERQM010000005.1"/>
</dbReference>
<dbReference type="Proteomes" id="UP000689967">
    <property type="component" value="Unassembled WGS sequence"/>
</dbReference>
<keyword evidence="6" id="KW-0067">ATP-binding</keyword>
<dbReference type="CDD" id="cd00082">
    <property type="entry name" value="HisKA"/>
    <property type="match status" value="1"/>
</dbReference>
<dbReference type="PROSITE" id="PS50110">
    <property type="entry name" value="RESPONSE_REGULATORY"/>
    <property type="match status" value="1"/>
</dbReference>
<evidence type="ECO:0000256" key="7">
    <source>
        <dbReference type="ARBA" id="ARBA00023012"/>
    </source>
</evidence>
<comment type="caution">
    <text evidence="12">The sequence shown here is derived from an EMBL/GenBank/DDBJ whole genome shotgun (WGS) entry which is preliminary data.</text>
</comment>
<feature type="domain" description="Histidine kinase" evidence="10">
    <location>
        <begin position="318"/>
        <end position="547"/>
    </location>
</feature>